<evidence type="ECO:0000256" key="3">
    <source>
        <dbReference type="ARBA" id="ARBA00023002"/>
    </source>
</evidence>
<evidence type="ECO:0000313" key="5">
    <source>
        <dbReference type="Proteomes" id="UP000317496"/>
    </source>
</evidence>
<dbReference type="EC" id="1.3.1.106" evidence="4"/>
<evidence type="ECO:0000256" key="2">
    <source>
        <dbReference type="ARBA" id="ARBA00022573"/>
    </source>
</evidence>
<dbReference type="KEGG" id="fer:FNB15_07715"/>
<comment type="pathway">
    <text evidence="1">Cofactor biosynthesis; adenosylcobalamin biosynthesis.</text>
</comment>
<protein>
    <submittedName>
        <fullName evidence="4">Cobalt-precorrin-6A reductase</fullName>
        <ecNumber evidence="4">1.3.1.106</ecNumber>
    </submittedName>
</protein>
<keyword evidence="5" id="KW-1185">Reference proteome</keyword>
<sequence>MRNLLLLGGTGEALRLARELYGHGRVRCISSLAGRTESPEKPPGDLRIGGFGGLDGLSEYLATEKIDLVLDATHPFASQMARHAHEACRLLGIPRAKLVRPAWVAAPGDRWSMMPSIAAAAVFLRFHPAQRIFLALGRQDLGAFVPLSEEETRPRWFLTRSIDPPGEGVALPKGEHLLARGPFTPDDEKALMQQHRIDLLVTRNSGGSAAKIAAAAELHLPVLMIERPPLPPGERLDSVGAALSWINLHAV</sequence>
<dbReference type="Pfam" id="PF02571">
    <property type="entry name" value="CbiJ"/>
    <property type="match status" value="1"/>
</dbReference>
<dbReference type="PANTHER" id="PTHR36925">
    <property type="entry name" value="COBALT-PRECORRIN-6A REDUCTASE"/>
    <property type="match status" value="1"/>
</dbReference>
<evidence type="ECO:0000256" key="1">
    <source>
        <dbReference type="ARBA" id="ARBA00004953"/>
    </source>
</evidence>
<dbReference type="NCBIfam" id="TIGR00715">
    <property type="entry name" value="precor6x_red"/>
    <property type="match status" value="1"/>
</dbReference>
<dbReference type="EMBL" id="CP041636">
    <property type="protein sequence ID" value="QDO99680.1"/>
    <property type="molecule type" value="Genomic_DNA"/>
</dbReference>
<dbReference type="UniPathway" id="UPA00148"/>
<evidence type="ECO:0000313" key="4">
    <source>
        <dbReference type="EMBL" id="QDO99680.1"/>
    </source>
</evidence>
<dbReference type="OrthoDB" id="5183775at2"/>
<keyword evidence="3 4" id="KW-0560">Oxidoreductase</keyword>
<dbReference type="PANTHER" id="PTHR36925:SF1">
    <property type="entry name" value="COBALT-PRECORRIN-6A REDUCTASE"/>
    <property type="match status" value="1"/>
</dbReference>
<dbReference type="InterPro" id="IPR003723">
    <property type="entry name" value="Precorrin-6x_reduct"/>
</dbReference>
<name>A0A516H7E9_9PROT</name>
<keyword evidence="2" id="KW-0169">Cobalamin biosynthesis</keyword>
<dbReference type="GO" id="GO:0009236">
    <property type="term" value="P:cobalamin biosynthetic process"/>
    <property type="evidence" value="ECO:0007669"/>
    <property type="project" value="UniProtKB-UniPathway"/>
</dbReference>
<dbReference type="NCBIfam" id="NF005968">
    <property type="entry name" value="PRK08057.1-2"/>
    <property type="match status" value="1"/>
</dbReference>
<accession>A0A516H7E9</accession>
<reference evidence="4 5" key="1">
    <citation type="submission" date="2019-07" db="EMBL/GenBank/DDBJ databases">
        <title>Genome sequencing for Ferrovibrio sp. K5.</title>
        <authorList>
            <person name="Park S.-J."/>
        </authorList>
    </citation>
    <scope>NUCLEOTIDE SEQUENCE [LARGE SCALE GENOMIC DNA]</scope>
    <source>
        <strain evidence="4 5">K5</strain>
    </source>
</reference>
<dbReference type="PROSITE" id="PS51014">
    <property type="entry name" value="COBK_CBIJ"/>
    <property type="match status" value="1"/>
</dbReference>
<dbReference type="GO" id="GO:0016994">
    <property type="term" value="F:precorrin-6A reductase activity"/>
    <property type="evidence" value="ECO:0007669"/>
    <property type="project" value="InterPro"/>
</dbReference>
<dbReference type="AlphaFoldDB" id="A0A516H7E9"/>
<dbReference type="Proteomes" id="UP000317496">
    <property type="component" value="Chromosome"/>
</dbReference>
<proteinExistence type="predicted"/>
<organism evidence="4 5">
    <name type="scientific">Ferrovibrio terrae</name>
    <dbReference type="NCBI Taxonomy" id="2594003"/>
    <lineage>
        <taxon>Bacteria</taxon>
        <taxon>Pseudomonadati</taxon>
        <taxon>Pseudomonadota</taxon>
        <taxon>Alphaproteobacteria</taxon>
        <taxon>Rhodospirillales</taxon>
        <taxon>Rhodospirillaceae</taxon>
        <taxon>Ferrovibrio</taxon>
    </lineage>
</organism>
<gene>
    <name evidence="4" type="ORF">FNB15_07715</name>
</gene>